<keyword evidence="1" id="KW-0732">Signal</keyword>
<evidence type="ECO:0000313" key="2">
    <source>
        <dbReference type="EMBL" id="RCK81726.1"/>
    </source>
</evidence>
<feature type="chain" id="PRO_5016720248" evidence="1">
    <location>
        <begin position="20"/>
        <end position="126"/>
    </location>
</feature>
<accession>A0A367ZUK1</accession>
<evidence type="ECO:0000256" key="1">
    <source>
        <dbReference type="SAM" id="SignalP"/>
    </source>
</evidence>
<organism evidence="2 3">
    <name type="scientific">Candidatus Ozemobacter sibiricus</name>
    <dbReference type="NCBI Taxonomy" id="2268124"/>
    <lineage>
        <taxon>Bacteria</taxon>
        <taxon>Candidatus Ozemobacteria</taxon>
        <taxon>Candidatus Ozemobacterales</taxon>
        <taxon>Candidatus Ozemobacteraceae</taxon>
        <taxon>Candidatus Ozemobacter</taxon>
    </lineage>
</organism>
<comment type="caution">
    <text evidence="2">The sequence shown here is derived from an EMBL/GenBank/DDBJ whole genome shotgun (WGS) entry which is preliminary data.</text>
</comment>
<evidence type="ECO:0000313" key="3">
    <source>
        <dbReference type="Proteomes" id="UP000252355"/>
    </source>
</evidence>
<dbReference type="EMBL" id="QOQW01000001">
    <property type="protein sequence ID" value="RCK81726.1"/>
    <property type="molecule type" value="Genomic_DNA"/>
</dbReference>
<protein>
    <submittedName>
        <fullName evidence="2">Uncharacterized protein</fullName>
    </submittedName>
</protein>
<name>A0A367ZUK1_9BACT</name>
<reference evidence="2 3" key="1">
    <citation type="submission" date="2018-05" db="EMBL/GenBank/DDBJ databases">
        <title>A metagenomic window into the 2 km-deep terrestrial subsurface aquifer revealed taxonomically and functionally diverse microbial community comprising novel uncultured bacterial lineages.</title>
        <authorList>
            <person name="Kadnikov V.V."/>
            <person name="Mardanov A.V."/>
            <person name="Beletsky A.V."/>
            <person name="Banks D."/>
            <person name="Pimenov N.V."/>
            <person name="Frank Y.A."/>
            <person name="Karnachuk O.V."/>
            <person name="Ravin N.V."/>
        </authorList>
    </citation>
    <scope>NUCLEOTIDE SEQUENCE [LARGE SCALE GENOMIC DNA]</scope>
    <source>
        <strain evidence="2">BY5</strain>
    </source>
</reference>
<dbReference type="AlphaFoldDB" id="A0A367ZUK1"/>
<proteinExistence type="predicted"/>
<gene>
    <name evidence="2" type="ORF">OZSIB_0860</name>
</gene>
<sequence>MKKLLIVALVALMALPAFAADKPAAAPAADAAKAPELVKLEGKVIVTKTEGQPDVVTFKTADAEYTLLPCDKLNELLKVADLANKTFEIEGEKVPAKDGKTEGFMLKNFVEKVAAPAEPAPAPAGK</sequence>
<dbReference type="Proteomes" id="UP000252355">
    <property type="component" value="Unassembled WGS sequence"/>
</dbReference>
<feature type="signal peptide" evidence="1">
    <location>
        <begin position="1"/>
        <end position="19"/>
    </location>
</feature>